<evidence type="ECO:0000313" key="4">
    <source>
        <dbReference type="Proteomes" id="UP000008281"/>
    </source>
</evidence>
<dbReference type="Proteomes" id="UP000008281">
    <property type="component" value="Unassembled WGS sequence"/>
</dbReference>
<proteinExistence type="predicted"/>
<protein>
    <submittedName>
        <fullName evidence="3">CRE-EMR-1 protein</fullName>
    </submittedName>
</protein>
<dbReference type="CDD" id="cd12940">
    <property type="entry name" value="LEM_LAP2_LEMD1"/>
    <property type="match status" value="1"/>
</dbReference>
<dbReference type="Pfam" id="PF03020">
    <property type="entry name" value="LEM"/>
    <property type="match status" value="1"/>
</dbReference>
<name>E3LXV9_CAERE</name>
<dbReference type="OMA" id="DCEESMR"/>
<reference evidence="3" key="1">
    <citation type="submission" date="2007-07" db="EMBL/GenBank/DDBJ databases">
        <title>PCAP assembly of the Caenorhabditis remanei genome.</title>
        <authorList>
            <consortium name="The Caenorhabditis remanei Sequencing Consortium"/>
            <person name="Wilson R.K."/>
        </authorList>
    </citation>
    <scope>NUCLEOTIDE SEQUENCE [LARGE SCALE GENOMIC DNA]</scope>
    <source>
        <strain evidence="3">PB4641</strain>
    </source>
</reference>
<dbReference type="STRING" id="31234.E3LXV9"/>
<dbReference type="PANTHER" id="PTHR12019">
    <property type="entry name" value="LAMINA-ASSOCIATED POLYPEPTIDE THYMOPOIETIN"/>
    <property type="match status" value="1"/>
</dbReference>
<accession>E3LXV9</accession>
<dbReference type="AlphaFoldDB" id="E3LXV9"/>
<sequence>MDVSQLTDAELRESLKSHGVSVGPIVASTRKLYEKKLLKFTGKANDESLNVVDLNDSQINEEVHQEEKRLSPVFQRKSPSSSTKTPVREAIVRRSSSSRAPESDTDDDCEESMRILTEEEMAADRLAARQSSQGIENRGSMLRSSITYTIIFVIIAVFFYFLFENVEQLQLATMPSNSNADDTV</sequence>
<keyword evidence="2" id="KW-0812">Transmembrane</keyword>
<gene>
    <name evidence="3" type="primary">Cre-emr-1</name>
    <name evidence="3" type="ORF">CRE_03717</name>
</gene>
<dbReference type="KEGG" id="crq:GCK72_001146"/>
<dbReference type="SUPFAM" id="SSF63451">
    <property type="entry name" value="LEM domain"/>
    <property type="match status" value="1"/>
</dbReference>
<dbReference type="FunFam" id="1.10.720.40:FF:000001">
    <property type="entry name" value="LEM domain containing 2, isoform CRA_a"/>
    <property type="match status" value="1"/>
</dbReference>
<dbReference type="PANTHER" id="PTHR12019:SF9">
    <property type="entry name" value="THYMOPOIETIN"/>
    <property type="match status" value="1"/>
</dbReference>
<feature type="transmembrane region" description="Helical" evidence="2">
    <location>
        <begin position="145"/>
        <end position="163"/>
    </location>
</feature>
<dbReference type="HOGENOM" id="CLU_1429189_0_0_1"/>
<dbReference type="CTD" id="9801715"/>
<dbReference type="eggNOG" id="ENOG502QWCI">
    <property type="taxonomic scope" value="Eukaryota"/>
</dbReference>
<dbReference type="PROSITE" id="PS50954">
    <property type="entry name" value="LEM"/>
    <property type="match status" value="1"/>
</dbReference>
<keyword evidence="2" id="KW-1133">Transmembrane helix</keyword>
<keyword evidence="2" id="KW-0472">Membrane</keyword>
<dbReference type="InterPro" id="IPR003887">
    <property type="entry name" value="LEM_dom"/>
</dbReference>
<evidence type="ECO:0000313" key="3">
    <source>
        <dbReference type="EMBL" id="EFO84942.1"/>
    </source>
</evidence>
<feature type="region of interest" description="Disordered" evidence="1">
    <location>
        <begin position="60"/>
        <end position="109"/>
    </location>
</feature>
<dbReference type="Gene3D" id="1.10.720.40">
    <property type="match status" value="1"/>
</dbReference>
<dbReference type="SMART" id="SM00540">
    <property type="entry name" value="LEM"/>
    <property type="match status" value="1"/>
</dbReference>
<dbReference type="FunCoup" id="E3LXV9">
    <property type="interactions" value="76"/>
</dbReference>
<feature type="compositionally biased region" description="Basic and acidic residues" evidence="1">
    <location>
        <begin position="61"/>
        <end position="70"/>
    </location>
</feature>
<dbReference type="GeneID" id="9801715"/>
<evidence type="ECO:0000256" key="2">
    <source>
        <dbReference type="SAM" id="Phobius"/>
    </source>
</evidence>
<organism evidence="4">
    <name type="scientific">Caenorhabditis remanei</name>
    <name type="common">Caenorhabditis vulgaris</name>
    <dbReference type="NCBI Taxonomy" id="31234"/>
    <lineage>
        <taxon>Eukaryota</taxon>
        <taxon>Metazoa</taxon>
        <taxon>Ecdysozoa</taxon>
        <taxon>Nematoda</taxon>
        <taxon>Chromadorea</taxon>
        <taxon>Rhabditida</taxon>
        <taxon>Rhabditina</taxon>
        <taxon>Rhabditomorpha</taxon>
        <taxon>Rhabditoidea</taxon>
        <taxon>Rhabditidae</taxon>
        <taxon>Peloderinae</taxon>
        <taxon>Caenorhabditis</taxon>
    </lineage>
</organism>
<dbReference type="InterPro" id="IPR011015">
    <property type="entry name" value="LEM/LEM-like_dom_sf"/>
</dbReference>
<dbReference type="EMBL" id="DS268418">
    <property type="protein sequence ID" value="EFO84942.1"/>
    <property type="molecule type" value="Genomic_DNA"/>
</dbReference>
<dbReference type="InterPro" id="IPR051656">
    <property type="entry name" value="LEM_domain"/>
</dbReference>
<keyword evidence="4" id="KW-1185">Reference proteome</keyword>
<evidence type="ECO:0000256" key="1">
    <source>
        <dbReference type="SAM" id="MobiDB-lite"/>
    </source>
</evidence>
<dbReference type="OrthoDB" id="6363067at2759"/>